<dbReference type="PANTHER" id="PTHR15910">
    <property type="entry name" value="ARCHAEMETZINCIN"/>
    <property type="match status" value="1"/>
</dbReference>
<organism evidence="8 9">
    <name type="scientific">Lepraria finkii</name>
    <dbReference type="NCBI Taxonomy" id="1340010"/>
    <lineage>
        <taxon>Eukaryota</taxon>
        <taxon>Fungi</taxon>
        <taxon>Dikarya</taxon>
        <taxon>Ascomycota</taxon>
        <taxon>Pezizomycotina</taxon>
        <taxon>Lecanoromycetes</taxon>
        <taxon>OSLEUM clade</taxon>
        <taxon>Lecanoromycetidae</taxon>
        <taxon>Lecanorales</taxon>
        <taxon>Lecanorineae</taxon>
        <taxon>Stereocaulaceae</taxon>
        <taxon>Lepraria</taxon>
    </lineage>
</organism>
<keyword evidence="5" id="KW-0862">Zinc</keyword>
<evidence type="ECO:0000313" key="8">
    <source>
        <dbReference type="EMBL" id="KAL2058601.1"/>
    </source>
</evidence>
<sequence>MDTEIEFFRTWAYPEADAKGVSVNATARPSHVAAANYLGAFYHGMRVKLLPSKTLRFTGWIYDGSQPSKSRAESTKMKLIGLTTPKECIGIRTRVCPEKTFQRQLNLDDLLDVAISVLPDDAYALLMVVEHDLFEDEDDDFCCGRAYGGSRIAAVSMARYNPTLDEQRNVGREHAWPASHCDAYVQECCGVTPRATKKARTTSNKPTTRPEELFQAAVSAHKPFFALTSLSTNEQLSPSGLWLSRVCEIASHELGHCFDMDHCVYYACMMQCTASLAEDVRQPPYLCPVDLAKVLRATGADERERYEAILAFCEGQEGTPMFAVPGAWIRGILAESAPQDQSSRQGSKVGFRNTPIE</sequence>
<comment type="cofactor">
    <cofactor evidence="1">
        <name>Zn(2+)</name>
        <dbReference type="ChEBI" id="CHEBI:29105"/>
    </cofactor>
</comment>
<name>A0ABR4BLC4_9LECA</name>
<keyword evidence="4" id="KW-0378">Hydrolase</keyword>
<evidence type="ECO:0008006" key="10">
    <source>
        <dbReference type="Google" id="ProtNLM"/>
    </source>
</evidence>
<dbReference type="InterPro" id="IPR012962">
    <property type="entry name" value="Pept_M54_archaemetzincn"/>
</dbReference>
<evidence type="ECO:0000256" key="4">
    <source>
        <dbReference type="ARBA" id="ARBA00022801"/>
    </source>
</evidence>
<dbReference type="EMBL" id="JBHFEH010000002">
    <property type="protein sequence ID" value="KAL2058601.1"/>
    <property type="molecule type" value="Genomic_DNA"/>
</dbReference>
<evidence type="ECO:0000256" key="6">
    <source>
        <dbReference type="ARBA" id="ARBA00023049"/>
    </source>
</evidence>
<evidence type="ECO:0000256" key="1">
    <source>
        <dbReference type="ARBA" id="ARBA00001947"/>
    </source>
</evidence>
<keyword evidence="6" id="KW-0482">Metalloprotease</keyword>
<evidence type="ECO:0000256" key="3">
    <source>
        <dbReference type="ARBA" id="ARBA00022723"/>
    </source>
</evidence>
<dbReference type="Pfam" id="PF07998">
    <property type="entry name" value="Peptidase_M54"/>
    <property type="match status" value="1"/>
</dbReference>
<dbReference type="Gene3D" id="3.40.390.10">
    <property type="entry name" value="Collagenase (Catalytic Domain)"/>
    <property type="match status" value="1"/>
</dbReference>
<gene>
    <name evidence="8" type="ORF">ABVK25_001329</name>
</gene>
<accession>A0ABR4BLC4</accession>
<feature type="region of interest" description="Disordered" evidence="7">
    <location>
        <begin position="338"/>
        <end position="357"/>
    </location>
</feature>
<protein>
    <recommendedName>
        <fullName evidence="10">Archaemetzincin-2</fullName>
    </recommendedName>
</protein>
<dbReference type="SUPFAM" id="SSF55486">
    <property type="entry name" value="Metalloproteases ('zincins'), catalytic domain"/>
    <property type="match status" value="1"/>
</dbReference>
<evidence type="ECO:0000256" key="7">
    <source>
        <dbReference type="SAM" id="MobiDB-lite"/>
    </source>
</evidence>
<reference evidence="8 9" key="1">
    <citation type="submission" date="2024-09" db="EMBL/GenBank/DDBJ databases">
        <title>Rethinking Asexuality: The Enigmatic Case of Functional Sexual Genes in Lepraria (Stereocaulaceae).</title>
        <authorList>
            <person name="Doellman M."/>
            <person name="Sun Y."/>
            <person name="Barcenas-Pena A."/>
            <person name="Lumbsch H.T."/>
            <person name="Grewe F."/>
        </authorList>
    </citation>
    <scope>NUCLEOTIDE SEQUENCE [LARGE SCALE GENOMIC DNA]</scope>
    <source>
        <strain evidence="8 9">Grewe 0041</strain>
    </source>
</reference>
<evidence type="ECO:0000313" key="9">
    <source>
        <dbReference type="Proteomes" id="UP001590951"/>
    </source>
</evidence>
<keyword evidence="2" id="KW-0645">Protease</keyword>
<dbReference type="CDD" id="cd11375">
    <property type="entry name" value="Peptidase_M54"/>
    <property type="match status" value="1"/>
</dbReference>
<dbReference type="InterPro" id="IPR024079">
    <property type="entry name" value="MetalloPept_cat_dom_sf"/>
</dbReference>
<dbReference type="Proteomes" id="UP001590951">
    <property type="component" value="Unassembled WGS sequence"/>
</dbReference>
<evidence type="ECO:0000256" key="2">
    <source>
        <dbReference type="ARBA" id="ARBA00022670"/>
    </source>
</evidence>
<keyword evidence="3" id="KW-0479">Metal-binding</keyword>
<dbReference type="PANTHER" id="PTHR15910:SF1">
    <property type="entry name" value="ARCHAEMETZINCIN-2"/>
    <property type="match status" value="1"/>
</dbReference>
<proteinExistence type="predicted"/>
<evidence type="ECO:0000256" key="5">
    <source>
        <dbReference type="ARBA" id="ARBA00022833"/>
    </source>
</evidence>
<keyword evidence="9" id="KW-1185">Reference proteome</keyword>
<comment type="caution">
    <text evidence="8">The sequence shown here is derived from an EMBL/GenBank/DDBJ whole genome shotgun (WGS) entry which is preliminary data.</text>
</comment>